<evidence type="ECO:0000256" key="14">
    <source>
        <dbReference type="PROSITE-ProRule" id="PRU00168"/>
    </source>
</evidence>
<evidence type="ECO:0000313" key="19">
    <source>
        <dbReference type="Proteomes" id="UP001054837"/>
    </source>
</evidence>
<dbReference type="InterPro" id="IPR000909">
    <property type="entry name" value="PLipase_C_PInositol-sp_X_dom"/>
</dbReference>
<dbReference type="Pfam" id="PF09279">
    <property type="entry name" value="EF-hand_like"/>
    <property type="match status" value="1"/>
</dbReference>
<dbReference type="Pfam" id="PF00388">
    <property type="entry name" value="PI-PLC-X"/>
    <property type="match status" value="1"/>
</dbReference>
<dbReference type="SUPFAM" id="SSF48371">
    <property type="entry name" value="ARM repeat"/>
    <property type="match status" value="1"/>
</dbReference>
<feature type="compositionally biased region" description="Acidic residues" evidence="16">
    <location>
        <begin position="1725"/>
        <end position="1751"/>
    </location>
</feature>
<evidence type="ECO:0000256" key="1">
    <source>
        <dbReference type="ARBA" id="ARBA00000110"/>
    </source>
</evidence>
<dbReference type="GO" id="GO:0016829">
    <property type="term" value="F:lyase activity"/>
    <property type="evidence" value="ECO:0007669"/>
    <property type="project" value="UniProtKB-KW"/>
</dbReference>
<dbReference type="CDD" id="cd14473">
    <property type="entry name" value="FERM_B-lobe"/>
    <property type="match status" value="1"/>
</dbReference>
<dbReference type="PROSITE" id="PS50007">
    <property type="entry name" value="PIPLC_X_DOMAIN"/>
    <property type="match status" value="1"/>
</dbReference>
<dbReference type="FunFam" id="3.20.20.190:FF:000084">
    <property type="match status" value="1"/>
</dbReference>
<dbReference type="GO" id="GO:0004435">
    <property type="term" value="F:phosphatidylinositol-4,5-bisphosphate phospholipase C activity"/>
    <property type="evidence" value="ECO:0007669"/>
    <property type="project" value="UniProtKB-EC"/>
</dbReference>
<keyword evidence="7 15" id="KW-0378">Hydrolase</keyword>
<feature type="compositionally biased region" description="Polar residues" evidence="16">
    <location>
        <begin position="1756"/>
        <end position="1777"/>
    </location>
</feature>
<feature type="compositionally biased region" description="Basic and acidic residues" evidence="16">
    <location>
        <begin position="528"/>
        <end position="544"/>
    </location>
</feature>
<name>A0AAV4VGF7_9ARAC</name>
<dbReference type="Pfam" id="PF00373">
    <property type="entry name" value="FERM_M"/>
    <property type="match status" value="1"/>
</dbReference>
<evidence type="ECO:0000313" key="18">
    <source>
        <dbReference type="EMBL" id="GIY69206.1"/>
    </source>
</evidence>
<feature type="region of interest" description="Disordered" evidence="16">
    <location>
        <begin position="241"/>
        <end position="272"/>
    </location>
</feature>
<feature type="compositionally biased region" description="Polar residues" evidence="16">
    <location>
        <begin position="1712"/>
        <end position="1724"/>
    </location>
</feature>
<dbReference type="Gene3D" id="3.20.20.190">
    <property type="entry name" value="Phosphatidylinositol (PI) phosphodiesterase"/>
    <property type="match status" value="1"/>
</dbReference>
<dbReference type="SUPFAM" id="SSF47473">
    <property type="entry name" value="EF-hand"/>
    <property type="match status" value="1"/>
</dbReference>
<dbReference type="GO" id="GO:0007186">
    <property type="term" value="P:G protein-coupled receptor signaling pathway"/>
    <property type="evidence" value="ECO:0007669"/>
    <property type="project" value="TreeGrafter"/>
</dbReference>
<dbReference type="InterPro" id="IPR016024">
    <property type="entry name" value="ARM-type_fold"/>
</dbReference>
<evidence type="ECO:0000256" key="16">
    <source>
        <dbReference type="SAM" id="MobiDB-lite"/>
    </source>
</evidence>
<keyword evidence="6" id="KW-0479">Metal-binding</keyword>
<dbReference type="Proteomes" id="UP001054837">
    <property type="component" value="Unassembled WGS sequence"/>
</dbReference>
<dbReference type="Gene3D" id="1.10.238.10">
    <property type="entry name" value="EF-hand"/>
    <property type="match status" value="1"/>
</dbReference>
<dbReference type="Pfam" id="PF00617">
    <property type="entry name" value="RasGEF"/>
    <property type="match status" value="1"/>
</dbReference>
<keyword evidence="8" id="KW-0460">Magnesium</keyword>
<dbReference type="GO" id="GO:0016042">
    <property type="term" value="P:lipid catabolic process"/>
    <property type="evidence" value="ECO:0007669"/>
    <property type="project" value="UniProtKB-KW"/>
</dbReference>
<keyword evidence="14" id="KW-0344">Guanine-nucleotide releasing factor</keyword>
<feature type="region of interest" description="Disordered" evidence="16">
    <location>
        <begin position="528"/>
        <end position="547"/>
    </location>
</feature>
<keyword evidence="9 15" id="KW-0442">Lipid degradation</keyword>
<dbReference type="SUPFAM" id="SSF48366">
    <property type="entry name" value="Ras GEF"/>
    <property type="match status" value="1"/>
</dbReference>
<dbReference type="SUPFAM" id="SSF51695">
    <property type="entry name" value="PLC-like phosphodiesterases"/>
    <property type="match status" value="1"/>
</dbReference>
<evidence type="ECO:0000256" key="12">
    <source>
        <dbReference type="ARBA" id="ARBA00023224"/>
    </source>
</evidence>
<evidence type="ECO:0000256" key="15">
    <source>
        <dbReference type="RuleBase" id="RU361133"/>
    </source>
</evidence>
<evidence type="ECO:0000256" key="6">
    <source>
        <dbReference type="ARBA" id="ARBA00022723"/>
    </source>
</evidence>
<dbReference type="InterPro" id="IPR019748">
    <property type="entry name" value="FERM_central"/>
</dbReference>
<keyword evidence="13" id="KW-0456">Lyase</keyword>
<dbReference type="PANTHER" id="PTHR10336:SF6">
    <property type="entry name" value="1-PHOSPHATIDYLINOSITOL 4,5-BISPHOSPHATE PHOSPHODIESTERASE EPSILON-1"/>
    <property type="match status" value="1"/>
</dbReference>
<dbReference type="GO" id="GO:0048015">
    <property type="term" value="P:phosphatidylinositol-mediated signaling"/>
    <property type="evidence" value="ECO:0007669"/>
    <property type="project" value="TreeGrafter"/>
</dbReference>
<dbReference type="SMART" id="SM00148">
    <property type="entry name" value="PLCXc"/>
    <property type="match status" value="1"/>
</dbReference>
<dbReference type="Gene3D" id="1.10.840.10">
    <property type="entry name" value="Ras guanine-nucleotide exchange factors catalytic domain"/>
    <property type="match status" value="1"/>
</dbReference>
<evidence type="ECO:0000259" key="17">
    <source>
        <dbReference type="PROSITE" id="PS50009"/>
    </source>
</evidence>
<dbReference type="EMBL" id="BPLQ01013022">
    <property type="protein sequence ID" value="GIY69206.1"/>
    <property type="molecule type" value="Genomic_DNA"/>
</dbReference>
<reference evidence="18 19" key="1">
    <citation type="submission" date="2021-06" db="EMBL/GenBank/DDBJ databases">
        <title>Caerostris darwini draft genome.</title>
        <authorList>
            <person name="Kono N."/>
            <person name="Arakawa K."/>
        </authorList>
    </citation>
    <scope>NUCLEOTIDE SEQUENCE [LARGE SCALE GENOMIC DNA]</scope>
</reference>
<comment type="subcellular location">
    <subcellularLocation>
        <location evidence="3">Secreted</location>
    </subcellularLocation>
</comment>
<dbReference type="PRINTS" id="PR00390">
    <property type="entry name" value="PHPHLIPASEC"/>
</dbReference>
<dbReference type="InterPro" id="IPR011989">
    <property type="entry name" value="ARM-like"/>
</dbReference>
<dbReference type="InterPro" id="IPR015359">
    <property type="entry name" value="PLC_EF-hand-like"/>
</dbReference>
<evidence type="ECO:0000256" key="2">
    <source>
        <dbReference type="ARBA" id="ARBA00001195"/>
    </source>
</evidence>
<dbReference type="PROSITE" id="PS50009">
    <property type="entry name" value="RASGEF_CAT"/>
    <property type="match status" value="1"/>
</dbReference>
<dbReference type="InterPro" id="IPR036964">
    <property type="entry name" value="RASGEF_cat_dom_sf"/>
</dbReference>
<keyword evidence="12" id="KW-0807">Transducer</keyword>
<proteinExistence type="predicted"/>
<comment type="catalytic activity">
    <reaction evidence="1">
        <text>an N-(acyl)-sphingosylphosphoethanolamine = an N-(acyl)-sphingosyl-1,3-cyclic phosphate + ethanolamine</text>
        <dbReference type="Rhea" id="RHEA:60648"/>
        <dbReference type="ChEBI" id="CHEBI:57603"/>
        <dbReference type="ChEBI" id="CHEBI:143891"/>
        <dbReference type="ChEBI" id="CHEBI:143892"/>
    </reaction>
</comment>
<keyword evidence="5" id="KW-0964">Secreted</keyword>
<dbReference type="GO" id="GO:0046872">
    <property type="term" value="F:metal ion binding"/>
    <property type="evidence" value="ECO:0007669"/>
    <property type="project" value="UniProtKB-KW"/>
</dbReference>
<comment type="catalytic activity">
    <reaction evidence="2 15">
        <text>a 1,2-diacyl-sn-glycero-3-phospho-(1D-myo-inositol-4,5-bisphosphate) + H2O = 1D-myo-inositol 1,4,5-trisphosphate + a 1,2-diacyl-sn-glycerol + H(+)</text>
        <dbReference type="Rhea" id="RHEA:33179"/>
        <dbReference type="ChEBI" id="CHEBI:15377"/>
        <dbReference type="ChEBI" id="CHEBI:15378"/>
        <dbReference type="ChEBI" id="CHEBI:17815"/>
        <dbReference type="ChEBI" id="CHEBI:58456"/>
        <dbReference type="ChEBI" id="CHEBI:203600"/>
        <dbReference type="EC" id="3.1.4.11"/>
    </reaction>
</comment>
<evidence type="ECO:0000256" key="4">
    <source>
        <dbReference type="ARBA" id="ARBA00012368"/>
    </source>
</evidence>
<evidence type="ECO:0000256" key="8">
    <source>
        <dbReference type="ARBA" id="ARBA00022842"/>
    </source>
</evidence>
<dbReference type="InterPro" id="IPR001192">
    <property type="entry name" value="PI-PLC_fam"/>
</dbReference>
<dbReference type="InterPro" id="IPR023578">
    <property type="entry name" value="Ras_GEF_dom_sf"/>
</dbReference>
<accession>A0AAV4VGF7</accession>
<dbReference type="GO" id="GO:0005085">
    <property type="term" value="F:guanyl-nucleotide exchange factor activity"/>
    <property type="evidence" value="ECO:0007669"/>
    <property type="project" value="UniProtKB-KW"/>
</dbReference>
<evidence type="ECO:0000256" key="13">
    <source>
        <dbReference type="ARBA" id="ARBA00023239"/>
    </source>
</evidence>
<dbReference type="GO" id="GO:0046488">
    <property type="term" value="P:phosphatidylinositol metabolic process"/>
    <property type="evidence" value="ECO:0007669"/>
    <property type="project" value="TreeGrafter"/>
</dbReference>
<feature type="region of interest" description="Disordered" evidence="16">
    <location>
        <begin position="1307"/>
        <end position="1365"/>
    </location>
</feature>
<feature type="domain" description="Ras-GEF" evidence="17">
    <location>
        <begin position="764"/>
        <end position="1021"/>
    </location>
</feature>
<keyword evidence="11" id="KW-1015">Disulfide bond</keyword>
<dbReference type="GO" id="GO:0051209">
    <property type="term" value="P:release of sequestered calcium ion into cytosol"/>
    <property type="evidence" value="ECO:0007669"/>
    <property type="project" value="TreeGrafter"/>
</dbReference>
<dbReference type="InterPro" id="IPR017946">
    <property type="entry name" value="PLC-like_Pdiesterase_TIM-brl"/>
</dbReference>
<evidence type="ECO:0000256" key="10">
    <source>
        <dbReference type="ARBA" id="ARBA00023098"/>
    </source>
</evidence>
<gene>
    <name evidence="18" type="primary">plc-1</name>
    <name evidence="18" type="ORF">CDAR_370872</name>
</gene>
<dbReference type="GO" id="GO:0007265">
    <property type="term" value="P:Ras protein signal transduction"/>
    <property type="evidence" value="ECO:0007669"/>
    <property type="project" value="TreeGrafter"/>
</dbReference>
<organism evidence="18 19">
    <name type="scientific">Caerostris darwini</name>
    <dbReference type="NCBI Taxonomy" id="1538125"/>
    <lineage>
        <taxon>Eukaryota</taxon>
        <taxon>Metazoa</taxon>
        <taxon>Ecdysozoa</taxon>
        <taxon>Arthropoda</taxon>
        <taxon>Chelicerata</taxon>
        <taxon>Arachnida</taxon>
        <taxon>Araneae</taxon>
        <taxon>Araneomorphae</taxon>
        <taxon>Entelegynae</taxon>
        <taxon>Araneoidea</taxon>
        <taxon>Araneidae</taxon>
        <taxon>Caerostris</taxon>
    </lineage>
</organism>
<dbReference type="EC" id="3.1.4.11" evidence="4 15"/>
<dbReference type="InterPro" id="IPR001895">
    <property type="entry name" value="RASGEF_cat_dom"/>
</dbReference>
<feature type="compositionally biased region" description="Polar residues" evidence="16">
    <location>
        <begin position="1345"/>
        <end position="1355"/>
    </location>
</feature>
<dbReference type="SMART" id="SM00147">
    <property type="entry name" value="RasGEF"/>
    <property type="match status" value="1"/>
</dbReference>
<dbReference type="PANTHER" id="PTHR10336">
    <property type="entry name" value="PHOSPHOINOSITIDE-SPECIFIC PHOSPHOLIPASE C FAMILY PROTEIN"/>
    <property type="match status" value="1"/>
</dbReference>
<evidence type="ECO:0000256" key="9">
    <source>
        <dbReference type="ARBA" id="ARBA00022963"/>
    </source>
</evidence>
<evidence type="ECO:0000256" key="11">
    <source>
        <dbReference type="ARBA" id="ARBA00023157"/>
    </source>
</evidence>
<dbReference type="InterPro" id="IPR011992">
    <property type="entry name" value="EF-hand-dom_pair"/>
</dbReference>
<comment type="caution">
    <text evidence="18">The sequence shown here is derived from an EMBL/GenBank/DDBJ whole genome shotgun (WGS) entry which is preliminary data.</text>
</comment>
<evidence type="ECO:0000256" key="3">
    <source>
        <dbReference type="ARBA" id="ARBA00004613"/>
    </source>
</evidence>
<dbReference type="GO" id="GO:0005576">
    <property type="term" value="C:extracellular region"/>
    <property type="evidence" value="ECO:0007669"/>
    <property type="project" value="UniProtKB-SubCell"/>
</dbReference>
<keyword evidence="19" id="KW-1185">Reference proteome</keyword>
<protein>
    <recommendedName>
        <fullName evidence="4 15">Phosphoinositide phospholipase C</fullName>
        <ecNumber evidence="4 15">3.1.4.11</ecNumber>
    </recommendedName>
</protein>
<feature type="compositionally biased region" description="Basic and acidic residues" evidence="16">
    <location>
        <begin position="255"/>
        <end position="264"/>
    </location>
</feature>
<sequence length="1918" mass="216637">MVKFYRVFVVKSNEKVIRWRDCSYHCLQILSGRALLYCCHLESVQFKLMEEAHLKILVSALDSTHDPQLLCLVLQAVSILSMTPAFHRALSESGLLDYLTQLLLPSDEWYYTNHSTQYARYVKHHAARVLVYLGQELHIKINIFDTFDDSDVTHDSPEDDYIRRTSLTPTTKSSASLEYLTLHMLKDIQKKMRMTDPWDTLRRGTEDSFSYYLTTLPMFVHPIILFRLLKHRLLTSLRRNAGENRSRASSAGNEESLKLKRHNDSSPNLQVGRSGLTFLTPLQIPPAATQSECSASPSPSFRSSKRTFRFCSLRRKKSSANESTFNSSHGNTSEADIVAFQRELQNLPTYQSKKPSECLLRPRSCSVPRVTLDSSPITRSATTEGSYTLGDWAFPDLGSRTQIPSEERALFRLLLEWGQLCPDDLLLDNRREMEEFLDAVGNIGEQYRKFTTDIRLAFGMQENNSDTEEKQAEAIRREYETLQRLVVSGDLPCSKEEAALLAGIQLRIEETWPSAGRDADQRLKLRPITEDAKESTSECPDEKSGFNSAMSKSTAILRNWMGSNGSKDNNVLEDCVAPMYRTTKNMGKAIKEQKRKLFHSRVYENELHLKKLYIQNCKRLPAYGCRVYQVKERTKKKVNRLLGIGVEKCVLLDSKSLLLTKSQFTCDLEQWRTGGGRSHDQIVLEFRATKWSFIATSPGALRSISTELWEVMQNLDAHFLDDHVIASRQDIDNEIRKSLVQKQGLERATVYKRELESLQNMLHFPEVVALQLTDVEYDLFYRVAPIHYVRQVTLHLSREGTHENAVKSLVKRFQEVSSWVTHIIVSQPTHEDRKAVLSCILRVATTCWNLNNFNTAMEILAGLKSEKLKPFWLSLPEKDNISCLEMLTNALLTPKLSMEYCSAIEKALSSPRSRVIPFFGTFLREIKDILRGTPSLVVLASGDNTELQFISDNYGEDHFFTRIGVGGLINTDKIKKTHIVLREIQAFHDHAEARANLEIEEVPTVVEKSEDTDEDESLYEVQSSPHDPFVSLFPVSTKCDSFQLLQFLHHGSTVIHWDEDMSRSALVFLKLEKNNGTITWARPPWSALKASGPLDYNLISSDYDPISPGFLLKYETSDICYNAIEEGFLDLSGVKEVSLAPCELNNLTKRHGVPDDVEKSCLRLHYGSSLSDNRYLELIAPAVVMRLWQKGIEFVIGELKKQKKLSDRRISWLKEKYLYLFFEDLVCCGPTPADAIQVFGGRKWTLGSVGSSSSMDTSGFKRVASFGVSTGKLRKKKSQTSLAAIRDCSPKSQSSLTSEILGEYSRRSPSLKTKRSHLKSGEIPDEAEFPSTPGFSSNNRDRSRIFSSSSPNQGEDSPPLTCGPAITHSSQLDFTQFTELFRSFLVRSRKDLRTLFEQVAVSSKGLSDNHNAESPEADKMAASSKRVLGLLTRNTPFDFMDNTQHKKICDALAAASIVTNCAGVDTSKTLVLGVEEFQRFLEEQQGERRSEQEVISLIRRHEPDAELRAKNCLSFEGFARYLMDKCNYVFVPETLEPDPNTMNQPLSHYFIASSHNTYLTGHQLKGESSVELYSQVLLTGCRCVELDCWDGDDGMPVIYHGHTLTTKIPFKSVVDAIHRSAFVTSSYPVILSIENHCSLQQQAKMAQIFTSTFGDRLVSRFLFESDFGDDPQLPSPNQLQYRVLIKNKKMRVAITPALPTKTRQGKLGGGRTNSIISTASTGSFNDEDDDDYDEDEDDEYIIDENFPEVEQEDRQSSGTVSKSVSLTVRTESLSSQEETFRKHPSAPAEADDKKSGSQIAPELSDLVVYCQAIKFRGFIQGNSSPTNSVKVKKISSRRNLLASSGASSLPGTPPTSFADAKTEQAFLKRSLAPCFQVSSVNENTAKKLCKRHPLTLMAYPLQFVVSVRRYMIREGSFM</sequence>
<evidence type="ECO:0000256" key="5">
    <source>
        <dbReference type="ARBA" id="ARBA00022525"/>
    </source>
</evidence>
<feature type="region of interest" description="Disordered" evidence="16">
    <location>
        <begin position="1695"/>
        <end position="1797"/>
    </location>
</feature>
<evidence type="ECO:0000256" key="7">
    <source>
        <dbReference type="ARBA" id="ARBA00022801"/>
    </source>
</evidence>
<keyword evidence="10 15" id="KW-0443">Lipid metabolism</keyword>
<dbReference type="Gene3D" id="1.25.10.10">
    <property type="entry name" value="Leucine-rich Repeat Variant"/>
    <property type="match status" value="1"/>
</dbReference>